<dbReference type="PANTHER" id="PTHR33876">
    <property type="entry name" value="UNNAMED PRODUCT"/>
    <property type="match status" value="1"/>
</dbReference>
<accession>A0A835ZBL7</accession>
<dbReference type="OrthoDB" id="669460at2759"/>
<protein>
    <submittedName>
        <fullName evidence="3">Uncharacterized protein</fullName>
    </submittedName>
</protein>
<name>A0A835ZBL7_9STRA</name>
<evidence type="ECO:0000313" key="4">
    <source>
        <dbReference type="Proteomes" id="UP000664859"/>
    </source>
</evidence>
<evidence type="ECO:0000313" key="3">
    <source>
        <dbReference type="EMBL" id="KAG5190746.1"/>
    </source>
</evidence>
<sequence>MADGPSWGWLCGTGLLFGLLHVVTGPDHMSVLATLAAGGGWKAFGLGVRWGLGHASGLLFVAALFLSLKNKIDLDQIGNDDDDRGSGGAAANAPPRKRRQRACAALTLEGATAQRLLAFGVGVVHGAAGPGGVLGVLPAVSLDSTGQSVAYLACFCAASTATMGVFAAVYGEISGRATPTPIKKYWLNVASSVLSMCVGVVWLALGLTGHLDIFG</sequence>
<keyword evidence="1" id="KW-1133">Transmembrane helix</keyword>
<dbReference type="Proteomes" id="UP000664859">
    <property type="component" value="Unassembled WGS sequence"/>
</dbReference>
<comment type="caution">
    <text evidence="3">The sequence shown here is derived from an EMBL/GenBank/DDBJ whole genome shotgun (WGS) entry which is preliminary data.</text>
</comment>
<evidence type="ECO:0000256" key="2">
    <source>
        <dbReference type="SAM" id="SignalP"/>
    </source>
</evidence>
<feature type="transmembrane region" description="Helical" evidence="1">
    <location>
        <begin position="149"/>
        <end position="173"/>
    </location>
</feature>
<dbReference type="InterPro" id="IPR052776">
    <property type="entry name" value="Chloro_ReproSupport/MetalTrans"/>
</dbReference>
<evidence type="ECO:0000256" key="1">
    <source>
        <dbReference type="SAM" id="Phobius"/>
    </source>
</evidence>
<feature type="transmembrane region" description="Helical" evidence="1">
    <location>
        <begin position="116"/>
        <end position="137"/>
    </location>
</feature>
<keyword evidence="1" id="KW-0472">Membrane</keyword>
<organism evidence="3 4">
    <name type="scientific">Tribonema minus</name>
    <dbReference type="NCBI Taxonomy" id="303371"/>
    <lineage>
        <taxon>Eukaryota</taxon>
        <taxon>Sar</taxon>
        <taxon>Stramenopiles</taxon>
        <taxon>Ochrophyta</taxon>
        <taxon>PX clade</taxon>
        <taxon>Xanthophyceae</taxon>
        <taxon>Tribonematales</taxon>
        <taxon>Tribonemataceae</taxon>
        <taxon>Tribonema</taxon>
    </lineage>
</organism>
<proteinExistence type="predicted"/>
<keyword evidence="1" id="KW-0812">Transmembrane</keyword>
<dbReference type="PANTHER" id="PTHR33876:SF4">
    <property type="entry name" value="CHLOROPLAST PROTEIN FOR GROWTH AND FERTILITY 2"/>
    <property type="match status" value="1"/>
</dbReference>
<reference evidence="3" key="1">
    <citation type="submission" date="2021-02" db="EMBL/GenBank/DDBJ databases">
        <title>First Annotated Genome of the Yellow-green Alga Tribonema minus.</title>
        <authorList>
            <person name="Mahan K.M."/>
        </authorList>
    </citation>
    <scope>NUCLEOTIDE SEQUENCE</scope>
    <source>
        <strain evidence="3">UTEX B ZZ1240</strain>
    </source>
</reference>
<feature type="chain" id="PRO_5032495422" evidence="2">
    <location>
        <begin position="26"/>
        <end position="215"/>
    </location>
</feature>
<gene>
    <name evidence="3" type="ORF">JKP88DRAFT_271408</name>
</gene>
<dbReference type="AlphaFoldDB" id="A0A835ZBL7"/>
<keyword evidence="4" id="KW-1185">Reference proteome</keyword>
<dbReference type="EMBL" id="JAFCMP010000029">
    <property type="protein sequence ID" value="KAG5190746.1"/>
    <property type="molecule type" value="Genomic_DNA"/>
</dbReference>
<keyword evidence="2" id="KW-0732">Signal</keyword>
<feature type="transmembrane region" description="Helical" evidence="1">
    <location>
        <begin position="185"/>
        <end position="205"/>
    </location>
</feature>
<feature type="transmembrane region" description="Helical" evidence="1">
    <location>
        <begin position="48"/>
        <end position="68"/>
    </location>
</feature>
<feature type="signal peptide" evidence="2">
    <location>
        <begin position="1"/>
        <end position="25"/>
    </location>
</feature>